<dbReference type="OrthoDB" id="6107391at2"/>
<name>A0A1Y0I9K0_9GAMM</name>
<protein>
    <submittedName>
        <fullName evidence="2">Putative amino acid ABC transporter periplasmic component</fullName>
    </submittedName>
</protein>
<sequence length="220" mass="25471">MNYPPFYGEKMEDKGPLIEIIVRALESQGYKTRILFSPWKRAMLYAKEGKVADGMVGVWYNDDRAEDFIYSAPIFPNRSGFYKHKEQNIVYTDYQDLVKQGYRLGSVIGYIHPKGLEESGIQIEWVPNDIQNLKKLALKRVDLVVVDREYARYVLKGLPDIASRIEWMDPVLIEAQQHLIISRKTKNAHVIIDAFNTGLELLRQTGNFDEIIQKHGLKPQ</sequence>
<dbReference type="Pfam" id="PF00497">
    <property type="entry name" value="SBP_bac_3"/>
    <property type="match status" value="1"/>
</dbReference>
<accession>A0A1Y0I9K0</accession>
<dbReference type="Proteomes" id="UP000196027">
    <property type="component" value="Chromosome"/>
</dbReference>
<dbReference type="SUPFAM" id="SSF53850">
    <property type="entry name" value="Periplasmic binding protein-like II"/>
    <property type="match status" value="1"/>
</dbReference>
<dbReference type="RefSeq" id="WP_087461788.1">
    <property type="nucleotide sequence ID" value="NZ_CP021425.1"/>
</dbReference>
<feature type="domain" description="Solute-binding protein family 3/N-terminal" evidence="1">
    <location>
        <begin position="2"/>
        <end position="216"/>
    </location>
</feature>
<evidence type="ECO:0000313" key="3">
    <source>
        <dbReference type="Proteomes" id="UP000196027"/>
    </source>
</evidence>
<dbReference type="PANTHER" id="PTHR38834">
    <property type="entry name" value="PERIPLASMIC SUBSTRATE BINDING PROTEIN FAMILY 3"/>
    <property type="match status" value="1"/>
</dbReference>
<dbReference type="PANTHER" id="PTHR38834:SF3">
    <property type="entry name" value="SOLUTE-BINDING PROTEIN FAMILY 3_N-TERMINAL DOMAIN-CONTAINING PROTEIN"/>
    <property type="match status" value="1"/>
</dbReference>
<dbReference type="InterPro" id="IPR001638">
    <property type="entry name" value="Solute-binding_3/MltF_N"/>
</dbReference>
<dbReference type="Gene3D" id="3.40.190.10">
    <property type="entry name" value="Periplasmic binding protein-like II"/>
    <property type="match status" value="2"/>
</dbReference>
<keyword evidence="3" id="KW-1185">Reference proteome</keyword>
<reference evidence="2 3" key="1">
    <citation type="submission" date="2017-05" db="EMBL/GenBank/DDBJ databases">
        <title>Genomic insights into alkan degradation activity of Oleiphilus messinensis.</title>
        <authorList>
            <person name="Kozyavkin S.A."/>
            <person name="Slesarev A.I."/>
            <person name="Golyshin P.N."/>
            <person name="Korzhenkov A."/>
            <person name="Golyshina O.N."/>
            <person name="Toshchakov S.V."/>
        </authorList>
    </citation>
    <scope>NUCLEOTIDE SEQUENCE [LARGE SCALE GENOMIC DNA]</scope>
    <source>
        <strain evidence="2 3">ME102</strain>
    </source>
</reference>
<gene>
    <name evidence="2" type="ORF">OLMES_2781</name>
</gene>
<organism evidence="2 3">
    <name type="scientific">Oleiphilus messinensis</name>
    <dbReference type="NCBI Taxonomy" id="141451"/>
    <lineage>
        <taxon>Bacteria</taxon>
        <taxon>Pseudomonadati</taxon>
        <taxon>Pseudomonadota</taxon>
        <taxon>Gammaproteobacteria</taxon>
        <taxon>Oceanospirillales</taxon>
        <taxon>Oleiphilaceae</taxon>
        <taxon>Oleiphilus</taxon>
    </lineage>
</organism>
<dbReference type="KEGG" id="ome:OLMES_2781"/>
<dbReference type="EMBL" id="CP021425">
    <property type="protein sequence ID" value="ARU56829.1"/>
    <property type="molecule type" value="Genomic_DNA"/>
</dbReference>
<proteinExistence type="predicted"/>
<dbReference type="AlphaFoldDB" id="A0A1Y0I9K0"/>
<evidence type="ECO:0000259" key="1">
    <source>
        <dbReference type="Pfam" id="PF00497"/>
    </source>
</evidence>
<evidence type="ECO:0000313" key="2">
    <source>
        <dbReference type="EMBL" id="ARU56829.1"/>
    </source>
</evidence>